<dbReference type="InterPro" id="IPR018757">
    <property type="entry name" value="DUF2316"/>
</dbReference>
<name>A0A4R5NIE4_9LACO</name>
<proteinExistence type="predicted"/>
<organism evidence="1 2">
    <name type="scientific">Secundilactobacillus malefermentans</name>
    <dbReference type="NCBI Taxonomy" id="176292"/>
    <lineage>
        <taxon>Bacteria</taxon>
        <taxon>Bacillati</taxon>
        <taxon>Bacillota</taxon>
        <taxon>Bacilli</taxon>
        <taxon>Lactobacillales</taxon>
        <taxon>Lactobacillaceae</taxon>
        <taxon>Secundilactobacillus</taxon>
    </lineage>
</organism>
<evidence type="ECO:0000313" key="1">
    <source>
        <dbReference type="EMBL" id="TDG73924.1"/>
    </source>
</evidence>
<comment type="caution">
    <text evidence="1">The sequence shown here is derived from an EMBL/GenBank/DDBJ whole genome shotgun (WGS) entry which is preliminary data.</text>
</comment>
<reference evidence="1 2" key="1">
    <citation type="journal article" date="2019" name="Appl. Microbiol. Biotechnol.">
        <title>Uncovering carbohydrate metabolism through a genotype-phenotype association study of 56 lactic acid bacteria genomes.</title>
        <authorList>
            <person name="Buron-Moles G."/>
            <person name="Chailyan A."/>
            <person name="Dolejs I."/>
            <person name="Forster J."/>
            <person name="Miks M.H."/>
        </authorList>
    </citation>
    <scope>NUCLEOTIDE SEQUENCE [LARGE SCALE GENOMIC DNA]</scope>
    <source>
        <strain evidence="1 2">ATCC 49373</strain>
    </source>
</reference>
<dbReference type="Pfam" id="PF10078">
    <property type="entry name" value="DUF2316"/>
    <property type="match status" value="1"/>
</dbReference>
<keyword evidence="2" id="KW-1185">Reference proteome</keyword>
<protein>
    <recommendedName>
        <fullName evidence="3">DUF2316 family protein</fullName>
    </recommendedName>
</protein>
<dbReference type="RefSeq" id="WP_010619135.1">
    <property type="nucleotide sequence ID" value="NZ_CP042371.1"/>
</dbReference>
<dbReference type="STRING" id="1122149.FD44_GL000120"/>
<dbReference type="OrthoDB" id="3233189at2"/>
<dbReference type="EMBL" id="PUFO01000080">
    <property type="protein sequence ID" value="TDG73924.1"/>
    <property type="molecule type" value="Genomic_DNA"/>
</dbReference>
<sequence length="103" mass="11959">MTLNPKQLDMTRHELQQNFELSGLTKKQVATDLNISEIKLDHLFNLNQQSLDDPWILRNYLIEKVQEAGKEPVPFSAMGGDWHRHWFLNSEAIDARQMTPGDN</sequence>
<dbReference type="Proteomes" id="UP000294854">
    <property type="component" value="Unassembled WGS sequence"/>
</dbReference>
<evidence type="ECO:0000313" key="2">
    <source>
        <dbReference type="Proteomes" id="UP000294854"/>
    </source>
</evidence>
<gene>
    <name evidence="1" type="ORF">C5L31_002075</name>
</gene>
<dbReference type="AlphaFoldDB" id="A0A4R5NIE4"/>
<accession>A0A4R5NIE4</accession>
<evidence type="ECO:0008006" key="3">
    <source>
        <dbReference type="Google" id="ProtNLM"/>
    </source>
</evidence>